<evidence type="ECO:0000256" key="5">
    <source>
        <dbReference type="ARBA" id="ARBA00022729"/>
    </source>
</evidence>
<dbReference type="InterPro" id="IPR008717">
    <property type="entry name" value="Noggin"/>
</dbReference>
<evidence type="ECO:0000256" key="6">
    <source>
        <dbReference type="SAM" id="SignalP"/>
    </source>
</evidence>
<evidence type="ECO:0000256" key="3">
    <source>
        <dbReference type="ARBA" id="ARBA00022473"/>
    </source>
</evidence>
<evidence type="ECO:0000313" key="8">
    <source>
        <dbReference type="RefSeq" id="XP_006816636.1"/>
    </source>
</evidence>
<reference evidence="8" key="1">
    <citation type="submission" date="2025-08" db="UniProtKB">
        <authorList>
            <consortium name="RefSeq"/>
        </authorList>
    </citation>
    <scope>IDENTIFICATION</scope>
    <source>
        <tissue evidence="8">Testes</tissue>
    </source>
</reference>
<dbReference type="RefSeq" id="XP_006816636.1">
    <property type="nucleotide sequence ID" value="XM_006816573.1"/>
</dbReference>
<evidence type="ECO:0000256" key="1">
    <source>
        <dbReference type="ARBA" id="ARBA00004613"/>
    </source>
</evidence>
<dbReference type="GeneID" id="102801522"/>
<dbReference type="SUPFAM" id="SSF57501">
    <property type="entry name" value="Cystine-knot cytokines"/>
    <property type="match status" value="1"/>
</dbReference>
<feature type="chain" id="PRO_5045709804" evidence="6">
    <location>
        <begin position="19"/>
        <end position="216"/>
    </location>
</feature>
<keyword evidence="7" id="KW-1185">Reference proteome</keyword>
<dbReference type="InterPro" id="IPR052876">
    <property type="entry name" value="Insect_Hormone_Regulators"/>
</dbReference>
<dbReference type="PANTHER" id="PTHR39940:SF1">
    <property type="entry name" value="PROTHORACICOTROPIC HORMONE, ISOFORM F"/>
    <property type="match status" value="1"/>
</dbReference>
<keyword evidence="4" id="KW-0964">Secreted</keyword>
<dbReference type="Proteomes" id="UP000694865">
    <property type="component" value="Unplaced"/>
</dbReference>
<dbReference type="Pfam" id="PF05806">
    <property type="entry name" value="Noggin"/>
    <property type="match status" value="1"/>
</dbReference>
<comment type="subcellular location">
    <subcellularLocation>
        <location evidence="1">Secreted</location>
    </subcellularLocation>
</comment>
<dbReference type="InterPro" id="IPR029034">
    <property type="entry name" value="Cystine-knot_cytokine"/>
</dbReference>
<sequence>METTLICILVLCCAHVLSAPPHFFTGHGTPACRSLPHEDLLAQLGESWNPDFMALVYPSGEDIEIHLNQKHGQIPLEEEDRPTGEVFNLEENNDGSGDVKIFGDNLNASVSDIREERGVRPAVLPALPWDCPSRTEWRDLGVHVFPRYIRYTVCGNSRCFFEHYNCLTQHLTVKILHKVKNRCTRFRDNHGDYIMLEEWQPTSVRVPFTCSCGRDL</sequence>
<name>A0ABM0M9E5_SACKO</name>
<dbReference type="Gene3D" id="2.10.90.10">
    <property type="entry name" value="Cystine-knot cytokines"/>
    <property type="match status" value="1"/>
</dbReference>
<protein>
    <submittedName>
        <fullName evidence="8">Protein trunk-like</fullName>
    </submittedName>
</protein>
<evidence type="ECO:0000256" key="2">
    <source>
        <dbReference type="ARBA" id="ARBA00007480"/>
    </source>
</evidence>
<accession>A0ABM0M9E5</accession>
<gene>
    <name evidence="8" type="primary">LOC102801522</name>
</gene>
<comment type="similarity">
    <text evidence="2">Belongs to the noggin family.</text>
</comment>
<evidence type="ECO:0000256" key="4">
    <source>
        <dbReference type="ARBA" id="ARBA00022525"/>
    </source>
</evidence>
<dbReference type="PANTHER" id="PTHR39940">
    <property type="entry name" value="PROTHORACICOTROPIC HORMONE, ISOFORM F"/>
    <property type="match status" value="1"/>
</dbReference>
<evidence type="ECO:0000313" key="7">
    <source>
        <dbReference type="Proteomes" id="UP000694865"/>
    </source>
</evidence>
<feature type="signal peptide" evidence="6">
    <location>
        <begin position="1"/>
        <end position="18"/>
    </location>
</feature>
<keyword evidence="3" id="KW-0217">Developmental protein</keyword>
<organism evidence="7 8">
    <name type="scientific">Saccoglossus kowalevskii</name>
    <name type="common">Acorn worm</name>
    <dbReference type="NCBI Taxonomy" id="10224"/>
    <lineage>
        <taxon>Eukaryota</taxon>
        <taxon>Metazoa</taxon>
        <taxon>Hemichordata</taxon>
        <taxon>Enteropneusta</taxon>
        <taxon>Harrimaniidae</taxon>
        <taxon>Saccoglossus</taxon>
    </lineage>
</organism>
<proteinExistence type="inferred from homology"/>
<keyword evidence="5 6" id="KW-0732">Signal</keyword>